<feature type="domain" description="PLAT" evidence="16">
    <location>
        <begin position="1395"/>
        <end position="1516"/>
    </location>
</feature>
<dbReference type="Pfam" id="PF00801">
    <property type="entry name" value="PKD"/>
    <property type="match status" value="1"/>
</dbReference>
<evidence type="ECO:0000313" key="20">
    <source>
        <dbReference type="Proteomes" id="UP000002852"/>
    </source>
</evidence>
<evidence type="ECO:0000259" key="17">
    <source>
        <dbReference type="PROSITE" id="PS50221"/>
    </source>
</evidence>
<dbReference type="Pfam" id="PF01477">
    <property type="entry name" value="PLAT"/>
    <property type="match status" value="1"/>
</dbReference>
<dbReference type="SUPFAM" id="SSF49299">
    <property type="entry name" value="PKD domain"/>
    <property type="match status" value="2"/>
</dbReference>
<keyword evidence="5 14" id="KW-0812">Transmembrane</keyword>
<feature type="domain" description="GAIN-B" evidence="17">
    <location>
        <begin position="1183"/>
        <end position="1334"/>
    </location>
</feature>
<accession>M4AWM1</accession>
<evidence type="ECO:0000256" key="13">
    <source>
        <dbReference type="SAM" id="MobiDB-lite"/>
    </source>
</evidence>
<feature type="domain" description="PKD" evidence="15">
    <location>
        <begin position="170"/>
        <end position="222"/>
    </location>
</feature>
<dbReference type="HOGENOM" id="CLU_000971_0_0_1"/>
<dbReference type="GO" id="GO:0005261">
    <property type="term" value="F:monoatomic cation channel activity"/>
    <property type="evidence" value="ECO:0007669"/>
    <property type="project" value="TreeGrafter"/>
</dbReference>
<feature type="transmembrane region" description="Helical" evidence="14">
    <location>
        <begin position="1601"/>
        <end position="1622"/>
    </location>
</feature>
<evidence type="ECO:0000256" key="4">
    <source>
        <dbReference type="ARBA" id="ARBA00022475"/>
    </source>
</evidence>
<dbReference type="Pfam" id="PF01825">
    <property type="entry name" value="GPS"/>
    <property type="match status" value="1"/>
</dbReference>
<feature type="domain" description="PKD" evidence="15">
    <location>
        <begin position="87"/>
        <end position="125"/>
    </location>
</feature>
<keyword evidence="6" id="KW-0677">Repeat</keyword>
<dbReference type="PANTHER" id="PTHR46730">
    <property type="entry name" value="POLYCYSTIN-1"/>
    <property type="match status" value="1"/>
</dbReference>
<dbReference type="GO" id="GO:0005886">
    <property type="term" value="C:plasma membrane"/>
    <property type="evidence" value="ECO:0007669"/>
    <property type="project" value="UniProtKB-SubCell"/>
</dbReference>
<reference evidence="19" key="3">
    <citation type="submission" date="2025-08" db="UniProtKB">
        <authorList>
            <consortium name="Ensembl"/>
        </authorList>
    </citation>
    <scope>IDENTIFICATION</scope>
    <source>
        <strain evidence="19">JP 163 A</strain>
    </source>
</reference>
<evidence type="ECO:0000256" key="14">
    <source>
        <dbReference type="SAM" id="Phobius"/>
    </source>
</evidence>
<evidence type="ECO:0000256" key="1">
    <source>
        <dbReference type="ARBA" id="ARBA00004138"/>
    </source>
</evidence>
<feature type="transmembrane region" description="Helical" evidence="14">
    <location>
        <begin position="1718"/>
        <end position="1739"/>
    </location>
</feature>
<reference evidence="19" key="4">
    <citation type="submission" date="2025-09" db="UniProtKB">
        <authorList>
            <consortium name="Ensembl"/>
        </authorList>
    </citation>
    <scope>IDENTIFICATION</scope>
    <source>
        <strain evidence="19">JP 163 A</strain>
    </source>
</reference>
<dbReference type="PANTHER" id="PTHR46730:SF4">
    <property type="entry name" value="POLYCYSTIC KIDNEY DISEASE PROTEIN 1-LIKE 1"/>
    <property type="match status" value="1"/>
</dbReference>
<feature type="transmembrane region" description="Helical" evidence="14">
    <location>
        <begin position="1560"/>
        <end position="1581"/>
    </location>
</feature>
<dbReference type="STRING" id="8083.ENSXMAP00000018866"/>
<evidence type="ECO:0000256" key="7">
    <source>
        <dbReference type="ARBA" id="ARBA00022989"/>
    </source>
</evidence>
<organism evidence="19 20">
    <name type="scientific">Xiphophorus maculatus</name>
    <name type="common">Southern platyfish</name>
    <name type="synonym">Platypoecilus maculatus</name>
    <dbReference type="NCBI Taxonomy" id="8083"/>
    <lineage>
        <taxon>Eukaryota</taxon>
        <taxon>Metazoa</taxon>
        <taxon>Chordata</taxon>
        <taxon>Craniata</taxon>
        <taxon>Vertebrata</taxon>
        <taxon>Euteleostomi</taxon>
        <taxon>Actinopterygii</taxon>
        <taxon>Neopterygii</taxon>
        <taxon>Teleostei</taxon>
        <taxon>Neoteleostei</taxon>
        <taxon>Acanthomorphata</taxon>
        <taxon>Ovalentaria</taxon>
        <taxon>Atherinomorphae</taxon>
        <taxon>Cyprinodontiformes</taxon>
        <taxon>Poeciliidae</taxon>
        <taxon>Poeciliinae</taxon>
        <taxon>Xiphophorus</taxon>
    </lineage>
</organism>
<feature type="compositionally biased region" description="Polar residues" evidence="13">
    <location>
        <begin position="988"/>
        <end position="997"/>
    </location>
</feature>
<keyword evidence="11" id="KW-0966">Cell projection</keyword>
<name>M4AWM1_XIPMA</name>
<comment type="subcellular location">
    <subcellularLocation>
        <location evidence="2">Cell membrane</location>
        <topology evidence="2">Multi-pass membrane protein</topology>
    </subcellularLocation>
    <subcellularLocation>
        <location evidence="1">Cell projection</location>
        <location evidence="1">Cilium</location>
    </subcellularLocation>
</comment>
<dbReference type="InterPro" id="IPR022409">
    <property type="entry name" value="PKD/Chitinase_dom"/>
</dbReference>
<feature type="domain" description="REJ" evidence="18">
    <location>
        <begin position="227"/>
        <end position="872"/>
    </location>
</feature>
<feature type="region of interest" description="Disordered" evidence="13">
    <location>
        <begin position="971"/>
        <end position="1006"/>
    </location>
</feature>
<reference evidence="20" key="1">
    <citation type="submission" date="2012-01" db="EMBL/GenBank/DDBJ databases">
        <authorList>
            <person name="Walter R."/>
            <person name="Schartl M."/>
            <person name="Warren W."/>
        </authorList>
    </citation>
    <scope>NUCLEOTIDE SEQUENCE [LARGE SCALE GENOMIC DNA]</scope>
    <source>
        <strain evidence="20">JP 163 A</strain>
    </source>
</reference>
<dbReference type="Pfam" id="PF02010">
    <property type="entry name" value="REJ"/>
    <property type="match status" value="2"/>
</dbReference>
<dbReference type="GO" id="GO:0005929">
    <property type="term" value="C:cilium"/>
    <property type="evidence" value="ECO:0007669"/>
    <property type="project" value="UniProtKB-SubCell"/>
</dbReference>
<dbReference type="PROSITE" id="PS51111">
    <property type="entry name" value="REJ"/>
    <property type="match status" value="1"/>
</dbReference>
<sequence>LRSEGPLFLYMSLSACPEGEQAGRTCGVTVSGKLAGCWRQSTGQLLISALNKIIDFFPPSDVRIYAERQVYPINKDIVFLVVTDIPDPVKFLWDFGDSKVARTGLRTITKRYHNPGRYNVVAAASWGQMSVTSDVFPVEIQRVVKLSRLDHQASVLRNRTLTVTCRVNVGTNLTFIWSFGDGTTRPGLSTTRHVFHRLGEFTVKVIASNLISSASLSSYVFVVDRPCRPPPVKNMGPLKRQVQDRHEVIHLGVTFESDVECDISEGLRYSWTLLGSGGQIIHLPHTDTQRQSLILQSHLLQYDTYMAIARVQVIGSVVYSNYTVAFQVKPSPPVAFIQGGTNVFIGKTSSNVVTLDGQKSYDPDFPKNPLSYSWTCKPVSSITSSCFDQDIPTSSPELKFPLSLLKPKFDQFQFTLTVFSGERSASSEAFLTVTSHLTGKVSVFCHQCQGDYMNWDQSFSIHALCEDCNIHSELIQYTWSLYLVNASSKPITEVPFCYTVDVSSPSAILEDPTTSTLTPEISKENLSRSGSSHTSVLDQDSRLPLDHISLSGISREIQSESSADWRYAFPLMEADDVAHQPGSDDYDAPYPSVEEGDSGVSAGRSYGIDTERFSPIDNSESDLTLLKNEGSNLVDPKPSVAIQEPTLLDFHRDAVETGLFESYTYTGISSTSLIFRAFSLKPRSIYMLQVTAKSQNNWIGQTQLFLKTNPVPEGVRCQVQPVEGMELHTPFSIFCTSGQEDLEYKYSYSIGGRPPRMMYQGRDFLYYFSLPSGDPRDDHEVKIYTEIRSSSSGSATKPCPVAVRVRPSFIGNSSSSSPTHRDPALELSESLRNLSTLVRLGNPVEIRNYVSLLTSVLNKLGQDAEANTHAQRHTRNVLIHTLCDFKGRDEKSVADSIIILNELLQVTNQVTFMSVRRVATFVRSASEILPEFSANQQMLYSLINSVSYCLQVVTSCSCTSKAAASFNKTRVLEPGSPTAPNTKDPENASDSCAQSSPAGPHRQHGGAVTANRLGQLVEEILQIAADLILVRSRVDVSPHEAEQHRVTAGLIDLLASSQNRTSLIVRSGFTTVRMPAALIQSVFGRRAGRARLGEQQSCVFRVLTQLDRDLCPHDAQLKTGGAFTLASFSQPTGPVVDFSLFKCDRRKIQIHSLPQPVNTEIQLPKRNSPSGRYVLLHNQISYHNFSISQQLLQQAIQITVAFTPLPNKPFPIMLLFRMFERPTPSMHHLKRIHQWEQNTIRVTLPPSYLGAAGIAHMALLDAEFARLRRSKLQSEQVSYSVTVDSSLCLSWDGQQGAWTHHGCRTHQSDASSAVSCSCYQLRPLTVFQQQVKISQVTGDLDPFLSASSDPVVLSILAVLLVLYILGLVWSQRTEVLSKENQRLYFLPDNNPADPYLYAVCIHTGLCSAARMTAKVYMTLHGEDGVSQTKELQAPGCTLFRRNTKDTFILSAADSLGPVWGVHVWHDNSGDSPDWYLKQVVVSEVDIRGLMSRSWLFDSERWLSVNEGDGQVERKLRVCSGEMHPVKMLLLRFCDFLADFHMWLCVYSCPSPSSHTRTQRLSVCLLLLLGYACANTVIISHTDDQLPFEVGVVDVSAASVTTGLRSVMVVLPVAALISFLFRLTGNTRHISLRNDDLLHKLLLTSKGRAERRLPEQERFKDCTNRRNAGQTEQKKLRTPSFWCHSLNWALCALLSLSCLSTGCIHLKRFETRIYPPPTLFFSCRDFSSCIIMLLLLVCIISGSSVKEHQNLNKAVKRHFIRHSFTFSSIKTHEDWWKWTQSSLLDYLYQNSSAKPEVSQVKNSSKKPHQNIGYKSASKLKILKSSRWMNRWTVALKVQFTLYSPAPHLFSSVSLISEQSPDGVLLHSVKVQSVRVLHSPTPWDYVAMVSKLLFLFLILLQSCNQVSIVAQRGLMGCRRRPWMWLDVSLLPVTLICYFCLIYHSTMIMEVVSLLQIQHRGRVDVSAAASWEQNIRTLWGVVLFLLTIKFVTLLGMNRTLSSSAAVLSQTLSSLFWPVVSGLILLLALSCSANLLHAGSCWPFSSVPHSLQTLLCRYRGLQVKKNRLRSGQDFSHWVVLFLTNTAVRTAMVHISN</sequence>
<evidence type="ECO:0000256" key="11">
    <source>
        <dbReference type="ARBA" id="ARBA00023273"/>
    </source>
</evidence>
<dbReference type="Gene3D" id="2.60.60.20">
    <property type="entry name" value="PLAT/LH2 domain"/>
    <property type="match status" value="1"/>
</dbReference>
<dbReference type="GeneTree" id="ENSGT00940000162104"/>
<dbReference type="Pfam" id="PF08016">
    <property type="entry name" value="PKD_channel"/>
    <property type="match status" value="1"/>
</dbReference>
<dbReference type="Proteomes" id="UP000002852">
    <property type="component" value="Unassembled WGS sequence"/>
</dbReference>
<feature type="region of interest" description="Disordered" evidence="13">
    <location>
        <begin position="578"/>
        <end position="601"/>
    </location>
</feature>
<dbReference type="Pfam" id="PF20519">
    <property type="entry name" value="Polycystin_dom"/>
    <property type="match status" value="1"/>
</dbReference>
<feature type="transmembrane region" description="Helical" evidence="14">
    <location>
        <begin position="1890"/>
        <end position="1908"/>
    </location>
</feature>
<dbReference type="InterPro" id="IPR057244">
    <property type="entry name" value="GAIN_B"/>
</dbReference>
<dbReference type="InterPro" id="IPR036392">
    <property type="entry name" value="PLAT/LH2_dom_sf"/>
</dbReference>
<keyword evidence="10" id="KW-1015">Disulfide bond</keyword>
<evidence type="ECO:0000256" key="3">
    <source>
        <dbReference type="ARBA" id="ARBA00007200"/>
    </source>
</evidence>
<proteinExistence type="inferred from homology"/>
<dbReference type="OMA" id="QQGAWTH"/>
<evidence type="ECO:0000256" key="5">
    <source>
        <dbReference type="ARBA" id="ARBA00022692"/>
    </source>
</evidence>
<dbReference type="InParanoid" id="M4AWM1"/>
<dbReference type="InterPro" id="IPR000203">
    <property type="entry name" value="GPS"/>
</dbReference>
<dbReference type="PROSITE" id="PS50221">
    <property type="entry name" value="GAIN_B"/>
    <property type="match status" value="1"/>
</dbReference>
<dbReference type="eggNOG" id="KOG3599">
    <property type="taxonomic scope" value="Eukaryota"/>
</dbReference>
<dbReference type="SUPFAM" id="SSF49723">
    <property type="entry name" value="Lipase/lipooxygenase domain (PLAT/LH2 domain)"/>
    <property type="match status" value="1"/>
</dbReference>
<keyword evidence="7 14" id="KW-1133">Transmembrane helix</keyword>
<reference evidence="20" key="2">
    <citation type="journal article" date="2013" name="Nat. Genet.">
        <title>The genome of the platyfish, Xiphophorus maculatus, provides insights into evolutionary adaptation and several complex traits.</title>
        <authorList>
            <person name="Schartl M."/>
            <person name="Walter R.B."/>
            <person name="Shen Y."/>
            <person name="Garcia T."/>
            <person name="Catchen J."/>
            <person name="Amores A."/>
            <person name="Braasch I."/>
            <person name="Chalopin D."/>
            <person name="Volff J.N."/>
            <person name="Lesch K.P."/>
            <person name="Bisazza A."/>
            <person name="Minx P."/>
            <person name="Hillier L."/>
            <person name="Wilson R.K."/>
            <person name="Fuerstenberg S."/>
            <person name="Boore J."/>
            <person name="Searle S."/>
            <person name="Postlethwait J.H."/>
            <person name="Warren W.C."/>
        </authorList>
    </citation>
    <scope>NUCLEOTIDE SEQUENCE [LARGE SCALE GENOMIC DNA]</scope>
    <source>
        <strain evidence="20">JP 163 A</strain>
    </source>
</reference>
<protein>
    <submittedName>
        <fullName evidence="19">Polycystin 1 like 1, transient receptor potential channel interacting</fullName>
    </submittedName>
</protein>
<evidence type="ECO:0000256" key="12">
    <source>
        <dbReference type="PROSITE-ProRule" id="PRU00152"/>
    </source>
</evidence>
<evidence type="ECO:0000313" key="19">
    <source>
        <dbReference type="Ensembl" id="ENSXMAP00000018866.2"/>
    </source>
</evidence>
<dbReference type="SMART" id="SM00089">
    <property type="entry name" value="PKD"/>
    <property type="match status" value="2"/>
</dbReference>
<keyword evidence="20" id="KW-1185">Reference proteome</keyword>
<dbReference type="InterPro" id="IPR000601">
    <property type="entry name" value="PKD_dom"/>
</dbReference>
<keyword evidence="8" id="KW-0969">Cilium</keyword>
<evidence type="ECO:0000256" key="9">
    <source>
        <dbReference type="ARBA" id="ARBA00023136"/>
    </source>
</evidence>
<evidence type="ECO:0000256" key="2">
    <source>
        <dbReference type="ARBA" id="ARBA00004651"/>
    </source>
</evidence>
<dbReference type="SMART" id="SM00308">
    <property type="entry name" value="LH2"/>
    <property type="match status" value="1"/>
</dbReference>
<comment type="caution">
    <text evidence="12">Lacks conserved residue(s) required for the propagation of feature annotation.</text>
</comment>
<evidence type="ECO:0000256" key="6">
    <source>
        <dbReference type="ARBA" id="ARBA00022737"/>
    </source>
</evidence>
<evidence type="ECO:0000259" key="16">
    <source>
        <dbReference type="PROSITE" id="PS50095"/>
    </source>
</evidence>
<evidence type="ECO:0000259" key="15">
    <source>
        <dbReference type="PROSITE" id="PS50093"/>
    </source>
</evidence>
<feature type="transmembrane region" description="Helical" evidence="14">
    <location>
        <begin position="2011"/>
        <end position="2032"/>
    </location>
</feature>
<dbReference type="InterPro" id="IPR046791">
    <property type="entry name" value="Polycystin_dom"/>
</dbReference>
<feature type="transmembrane region" description="Helical" evidence="14">
    <location>
        <begin position="1684"/>
        <end position="1706"/>
    </location>
</feature>
<dbReference type="PROSITE" id="PS50093">
    <property type="entry name" value="PKD"/>
    <property type="match status" value="2"/>
</dbReference>
<evidence type="ECO:0000256" key="10">
    <source>
        <dbReference type="ARBA" id="ARBA00023157"/>
    </source>
</evidence>
<keyword evidence="9 14" id="KW-0472">Membrane</keyword>
<feature type="transmembrane region" description="Helical" evidence="14">
    <location>
        <begin position="1351"/>
        <end position="1369"/>
    </location>
</feature>
<dbReference type="CDD" id="cd00146">
    <property type="entry name" value="PKD"/>
    <property type="match status" value="2"/>
</dbReference>
<dbReference type="InterPro" id="IPR002859">
    <property type="entry name" value="PKD/REJ-like"/>
</dbReference>
<dbReference type="Gene3D" id="2.60.40.10">
    <property type="entry name" value="Immunoglobulins"/>
    <property type="match status" value="2"/>
</dbReference>
<dbReference type="InterPro" id="IPR035986">
    <property type="entry name" value="PKD_dom_sf"/>
</dbReference>
<evidence type="ECO:0000256" key="8">
    <source>
        <dbReference type="ARBA" id="ARBA00023069"/>
    </source>
</evidence>
<dbReference type="InterPro" id="IPR013783">
    <property type="entry name" value="Ig-like_fold"/>
</dbReference>
<comment type="similarity">
    <text evidence="3">Belongs to the polycystin family.</text>
</comment>
<feature type="transmembrane region" description="Helical" evidence="14">
    <location>
        <begin position="1928"/>
        <end position="1952"/>
    </location>
</feature>
<dbReference type="InterPro" id="IPR013122">
    <property type="entry name" value="PKD1_2_channel"/>
</dbReference>
<dbReference type="PROSITE" id="PS50095">
    <property type="entry name" value="PLAT"/>
    <property type="match status" value="1"/>
</dbReference>
<evidence type="ECO:0000259" key="18">
    <source>
        <dbReference type="PROSITE" id="PS51111"/>
    </source>
</evidence>
<dbReference type="GO" id="GO:0006816">
    <property type="term" value="P:calcium ion transport"/>
    <property type="evidence" value="ECO:0007669"/>
    <property type="project" value="TreeGrafter"/>
</dbReference>
<feature type="transmembrane region" description="Helical" evidence="14">
    <location>
        <begin position="1973"/>
        <end position="1991"/>
    </location>
</feature>
<keyword evidence="4" id="KW-1003">Cell membrane</keyword>
<dbReference type="InterPro" id="IPR014010">
    <property type="entry name" value="REJ_dom"/>
</dbReference>
<dbReference type="InterPro" id="IPR001024">
    <property type="entry name" value="PLAT/LH2_dom"/>
</dbReference>
<dbReference type="Ensembl" id="ENSXMAT00000018894.2">
    <property type="protein sequence ID" value="ENSXMAP00000018866.2"/>
    <property type="gene ID" value="ENSXMAG00000018830.2"/>
</dbReference>